<proteinExistence type="predicted"/>
<sequence length="312" mass="34783">MFCVVSFIVLSILSVFSAENRSLAREALDCVLRRVTLRPCNTGFDEKMKAKILGFVITKTETGARILNRFFEPLSWMFILLFLGSAFFAVRGVYLFYVTGSCNGLNQSGFCVFDPTGQSNQISNVGESCPVVLPGEDPVSLKGVNLSGFPVLNGDSQKRIVFIGSYGCEYSRKAYPVVRQLAEKSGASFTFLYYPVKESSDLLAKIGYCAYRQDAQKYWSLVDSFFTAERSQIEDEAFIRQTLTEAGYNPETIAFCANDPQTEWAVKKQLAEVVKTGFFGTPTVFIQNEVLIGPKPPRVYAIALDGLLYWAR</sequence>
<comment type="caution">
    <text evidence="4">The sequence shown here is derived from an EMBL/GenBank/DDBJ whole genome shotgun (WGS) entry which is preliminary data.</text>
</comment>
<dbReference type="InterPro" id="IPR001853">
    <property type="entry name" value="DSBA-like_thioredoxin_dom"/>
</dbReference>
<dbReference type="Pfam" id="PF01323">
    <property type="entry name" value="DSBA"/>
    <property type="match status" value="1"/>
</dbReference>
<dbReference type="STRING" id="360411.AC812_07380"/>
<feature type="transmembrane region" description="Helical" evidence="1">
    <location>
        <begin position="76"/>
        <end position="97"/>
    </location>
</feature>
<evidence type="ECO:0000313" key="5">
    <source>
        <dbReference type="Proteomes" id="UP000050514"/>
    </source>
</evidence>
<name>A0A0P6XML4_9CHLR</name>
<evidence type="ECO:0000256" key="2">
    <source>
        <dbReference type="SAM" id="SignalP"/>
    </source>
</evidence>
<protein>
    <recommendedName>
        <fullName evidence="3">DSBA-like thioredoxin domain-containing protein</fullName>
    </recommendedName>
</protein>
<dbReference type="SUPFAM" id="SSF52833">
    <property type="entry name" value="Thioredoxin-like"/>
    <property type="match status" value="1"/>
</dbReference>
<reference evidence="4 5" key="1">
    <citation type="submission" date="2015-07" db="EMBL/GenBank/DDBJ databases">
        <title>Draft genome of Bellilinea caldifistulae DSM 17877.</title>
        <authorList>
            <person name="Hemp J."/>
            <person name="Ward L.M."/>
            <person name="Pace L.A."/>
            <person name="Fischer W.W."/>
        </authorList>
    </citation>
    <scope>NUCLEOTIDE SEQUENCE [LARGE SCALE GENOMIC DNA]</scope>
    <source>
        <strain evidence="4 5">GOMI-1</strain>
    </source>
</reference>
<feature type="chain" id="PRO_5006133133" description="DSBA-like thioredoxin domain-containing protein" evidence="2">
    <location>
        <begin position="18"/>
        <end position="312"/>
    </location>
</feature>
<dbReference type="OrthoDB" id="5094767at2"/>
<keyword evidence="1" id="KW-1133">Transmembrane helix</keyword>
<dbReference type="AlphaFoldDB" id="A0A0P6XML4"/>
<keyword evidence="2" id="KW-0732">Signal</keyword>
<dbReference type="GO" id="GO:0016491">
    <property type="term" value="F:oxidoreductase activity"/>
    <property type="evidence" value="ECO:0007669"/>
    <property type="project" value="InterPro"/>
</dbReference>
<organism evidence="4 5">
    <name type="scientific">Bellilinea caldifistulae</name>
    <dbReference type="NCBI Taxonomy" id="360411"/>
    <lineage>
        <taxon>Bacteria</taxon>
        <taxon>Bacillati</taxon>
        <taxon>Chloroflexota</taxon>
        <taxon>Anaerolineae</taxon>
        <taxon>Anaerolineales</taxon>
        <taxon>Anaerolineaceae</taxon>
        <taxon>Bellilinea</taxon>
    </lineage>
</organism>
<evidence type="ECO:0000256" key="1">
    <source>
        <dbReference type="SAM" id="Phobius"/>
    </source>
</evidence>
<evidence type="ECO:0000259" key="3">
    <source>
        <dbReference type="Pfam" id="PF01323"/>
    </source>
</evidence>
<keyword evidence="1" id="KW-0812">Transmembrane</keyword>
<evidence type="ECO:0000313" key="4">
    <source>
        <dbReference type="EMBL" id="KPL76453.1"/>
    </source>
</evidence>
<dbReference type="Proteomes" id="UP000050514">
    <property type="component" value="Unassembled WGS sequence"/>
</dbReference>
<feature type="signal peptide" evidence="2">
    <location>
        <begin position="1"/>
        <end position="17"/>
    </location>
</feature>
<feature type="domain" description="DSBA-like thioredoxin" evidence="3">
    <location>
        <begin position="179"/>
        <end position="301"/>
    </location>
</feature>
<keyword evidence="5" id="KW-1185">Reference proteome</keyword>
<gene>
    <name evidence="4" type="ORF">AC812_07380</name>
</gene>
<dbReference type="RefSeq" id="WP_061919621.1">
    <property type="nucleotide sequence ID" value="NZ_DF967971.1"/>
</dbReference>
<dbReference type="EMBL" id="LGHJ01000012">
    <property type="protein sequence ID" value="KPL76453.1"/>
    <property type="molecule type" value="Genomic_DNA"/>
</dbReference>
<accession>A0A0P6XML4</accession>
<dbReference type="InterPro" id="IPR036249">
    <property type="entry name" value="Thioredoxin-like_sf"/>
</dbReference>
<dbReference type="Gene3D" id="3.40.30.10">
    <property type="entry name" value="Glutaredoxin"/>
    <property type="match status" value="1"/>
</dbReference>
<keyword evidence="1" id="KW-0472">Membrane</keyword>